<dbReference type="STRING" id="425514.SAMN05443550_10893"/>
<evidence type="ECO:0000313" key="9">
    <source>
        <dbReference type="Proteomes" id="UP000198850"/>
    </source>
</evidence>
<keyword evidence="2" id="KW-1003">Cell membrane</keyword>
<evidence type="ECO:0000256" key="2">
    <source>
        <dbReference type="ARBA" id="ARBA00022475"/>
    </source>
</evidence>
<protein>
    <submittedName>
        <fullName evidence="8">Chain length determinant protein</fullName>
    </submittedName>
</protein>
<reference evidence="8 9" key="1">
    <citation type="submission" date="2016-10" db="EMBL/GenBank/DDBJ databases">
        <authorList>
            <person name="de Groot N.N."/>
        </authorList>
    </citation>
    <scope>NUCLEOTIDE SEQUENCE [LARGE SCALE GENOMIC DNA]</scope>
    <source>
        <strain evidence="8 9">DSM 19033</strain>
    </source>
</reference>
<evidence type="ECO:0000256" key="5">
    <source>
        <dbReference type="ARBA" id="ARBA00023136"/>
    </source>
</evidence>
<dbReference type="Proteomes" id="UP000198850">
    <property type="component" value="Unassembled WGS sequence"/>
</dbReference>
<evidence type="ECO:0000256" key="3">
    <source>
        <dbReference type="ARBA" id="ARBA00022692"/>
    </source>
</evidence>
<keyword evidence="5 6" id="KW-0472">Membrane</keyword>
<sequence length="365" mass="40294">MGDKLVKNQKETEEISLTELVSKLSTGYHYLLSKWLIIFIFGIVGGILGVVYAGFKKPVYTAATTFVLEDGDGGGGGLGQYSGLASMVGIDVGGGGGIFQGDNILELYKSRKMIEKTLLTEVEYNGKKELLVDLYIEFNNLRENWKDIPELKTVKFKKTTVEGSKPGFTRLQDSLLGAFVKDINKGYLSVAKLDKKLSIIKAEVKAQDEFFAKSFNDEIVRNVNDFYIQTKTKKSIANVIILQQKADSVRAALNGAIFSGAAVFDATPNLNLTRQVQRSAPMQRSQVSAETNKAVLAELVKNLELSKMSLRKETPLIQVVDEPVLPLDMTKFSKLKGIVIGGFLFGFFTCLILIVRKNLKPDLVQ</sequence>
<dbReference type="InterPro" id="IPR050445">
    <property type="entry name" value="Bact_polysacc_biosynth/exp"/>
</dbReference>
<accession>A0A1H4FSG8</accession>
<dbReference type="GO" id="GO:0004713">
    <property type="term" value="F:protein tyrosine kinase activity"/>
    <property type="evidence" value="ECO:0007669"/>
    <property type="project" value="TreeGrafter"/>
</dbReference>
<dbReference type="RefSeq" id="WP_090557919.1">
    <property type="nucleotide sequence ID" value="NZ_FNRA01000008.1"/>
</dbReference>
<evidence type="ECO:0000259" key="7">
    <source>
        <dbReference type="Pfam" id="PF02706"/>
    </source>
</evidence>
<dbReference type="AlphaFoldDB" id="A0A1H4FSG8"/>
<keyword evidence="4 6" id="KW-1133">Transmembrane helix</keyword>
<dbReference type="EMBL" id="FNRA01000008">
    <property type="protein sequence ID" value="SEB00017.1"/>
    <property type="molecule type" value="Genomic_DNA"/>
</dbReference>
<feature type="domain" description="Polysaccharide chain length determinant N-terminal" evidence="7">
    <location>
        <begin position="14"/>
        <end position="117"/>
    </location>
</feature>
<evidence type="ECO:0000313" key="8">
    <source>
        <dbReference type="EMBL" id="SEB00017.1"/>
    </source>
</evidence>
<dbReference type="OrthoDB" id="745212at2"/>
<gene>
    <name evidence="8" type="ORF">SAMN05443550_10893</name>
</gene>
<proteinExistence type="predicted"/>
<feature type="transmembrane region" description="Helical" evidence="6">
    <location>
        <begin position="337"/>
        <end position="355"/>
    </location>
</feature>
<dbReference type="PANTHER" id="PTHR32309:SF13">
    <property type="entry name" value="FERRIC ENTEROBACTIN TRANSPORT PROTEIN FEPE"/>
    <property type="match status" value="1"/>
</dbReference>
<dbReference type="PANTHER" id="PTHR32309">
    <property type="entry name" value="TYROSINE-PROTEIN KINASE"/>
    <property type="match status" value="1"/>
</dbReference>
<organism evidence="8 9">
    <name type="scientific">Pedobacter hartonius</name>
    <dbReference type="NCBI Taxonomy" id="425514"/>
    <lineage>
        <taxon>Bacteria</taxon>
        <taxon>Pseudomonadati</taxon>
        <taxon>Bacteroidota</taxon>
        <taxon>Sphingobacteriia</taxon>
        <taxon>Sphingobacteriales</taxon>
        <taxon>Sphingobacteriaceae</taxon>
        <taxon>Pedobacter</taxon>
    </lineage>
</organism>
<evidence type="ECO:0000256" key="1">
    <source>
        <dbReference type="ARBA" id="ARBA00004651"/>
    </source>
</evidence>
<feature type="transmembrane region" description="Helical" evidence="6">
    <location>
        <begin position="35"/>
        <end position="55"/>
    </location>
</feature>
<evidence type="ECO:0000256" key="6">
    <source>
        <dbReference type="SAM" id="Phobius"/>
    </source>
</evidence>
<name>A0A1H4FSG8_9SPHI</name>
<evidence type="ECO:0000256" key="4">
    <source>
        <dbReference type="ARBA" id="ARBA00022989"/>
    </source>
</evidence>
<dbReference type="InterPro" id="IPR003856">
    <property type="entry name" value="LPS_length_determ_N"/>
</dbReference>
<dbReference type="GO" id="GO:0005886">
    <property type="term" value="C:plasma membrane"/>
    <property type="evidence" value="ECO:0007669"/>
    <property type="project" value="UniProtKB-SubCell"/>
</dbReference>
<keyword evidence="9" id="KW-1185">Reference proteome</keyword>
<comment type="subcellular location">
    <subcellularLocation>
        <location evidence="1">Cell membrane</location>
        <topology evidence="1">Multi-pass membrane protein</topology>
    </subcellularLocation>
</comment>
<keyword evidence="3 6" id="KW-0812">Transmembrane</keyword>
<dbReference type="Pfam" id="PF02706">
    <property type="entry name" value="Wzz"/>
    <property type="match status" value="1"/>
</dbReference>